<organism evidence="2 3">
    <name type="scientific">Terriglobus roseus</name>
    <dbReference type="NCBI Taxonomy" id="392734"/>
    <lineage>
        <taxon>Bacteria</taxon>
        <taxon>Pseudomonadati</taxon>
        <taxon>Acidobacteriota</taxon>
        <taxon>Terriglobia</taxon>
        <taxon>Terriglobales</taxon>
        <taxon>Acidobacteriaceae</taxon>
        <taxon>Terriglobus</taxon>
    </lineage>
</organism>
<protein>
    <recommendedName>
        <fullName evidence="4">DUF1440 domain-containing protein</fullName>
    </recommendedName>
</protein>
<keyword evidence="3" id="KW-1185">Reference proteome</keyword>
<name>A0A1G7EV85_9BACT</name>
<gene>
    <name evidence="2" type="ORF">SAMN05444167_0110</name>
</gene>
<keyword evidence="1" id="KW-0812">Transmembrane</keyword>
<feature type="transmembrane region" description="Helical" evidence="1">
    <location>
        <begin position="96"/>
        <end position="115"/>
    </location>
</feature>
<feature type="transmembrane region" description="Helical" evidence="1">
    <location>
        <begin position="127"/>
        <end position="149"/>
    </location>
</feature>
<dbReference type="EMBL" id="LT629690">
    <property type="protein sequence ID" value="SDE67603.1"/>
    <property type="molecule type" value="Genomic_DNA"/>
</dbReference>
<evidence type="ECO:0000313" key="3">
    <source>
        <dbReference type="Proteomes" id="UP000182427"/>
    </source>
</evidence>
<reference evidence="3" key="1">
    <citation type="submission" date="2016-10" db="EMBL/GenBank/DDBJ databases">
        <authorList>
            <person name="Varghese N."/>
            <person name="Submissions S."/>
        </authorList>
    </citation>
    <scope>NUCLEOTIDE SEQUENCE [LARGE SCALE GENOMIC DNA]</scope>
    <source>
        <strain evidence="3">GAS232</strain>
    </source>
</reference>
<accession>A0A1G7EV85</accession>
<evidence type="ECO:0000256" key="1">
    <source>
        <dbReference type="SAM" id="Phobius"/>
    </source>
</evidence>
<feature type="transmembrane region" description="Helical" evidence="1">
    <location>
        <begin position="60"/>
        <end position="84"/>
    </location>
</feature>
<proteinExistence type="predicted"/>
<dbReference type="RefSeq" id="WP_083343438.1">
    <property type="nucleotide sequence ID" value="NZ_LT629690.1"/>
</dbReference>
<sequence length="154" mass="16277">MAARGCWSPGTVILVATLLCGTLDIADAAIFTLAHGHDPLVMLRSIAACLLGPGAMRGGYAMSFVGLGLHFLIAAFWASFYVLVVGQVSVARRYPLAAGVIYGLLIYLVMNYVVLPHTALHIPLPKGGLGMVNGLLALMLLFGVPVSLLNRKRC</sequence>
<evidence type="ECO:0008006" key="4">
    <source>
        <dbReference type="Google" id="ProtNLM"/>
    </source>
</evidence>
<keyword evidence="1" id="KW-0472">Membrane</keyword>
<dbReference type="Proteomes" id="UP000182427">
    <property type="component" value="Chromosome I"/>
</dbReference>
<keyword evidence="1" id="KW-1133">Transmembrane helix</keyword>
<evidence type="ECO:0000313" key="2">
    <source>
        <dbReference type="EMBL" id="SDE67603.1"/>
    </source>
</evidence>
<dbReference type="OrthoDB" id="118190at2"/>
<dbReference type="AlphaFoldDB" id="A0A1G7EV85"/>